<name>A0ABZ0W991_9BACT</name>
<protein>
    <submittedName>
        <fullName evidence="1">Uncharacterized protein</fullName>
    </submittedName>
</protein>
<dbReference type="EMBL" id="CP139960">
    <property type="protein sequence ID" value="WQD39832.1"/>
    <property type="molecule type" value="Genomic_DNA"/>
</dbReference>
<reference evidence="1 2" key="1">
    <citation type="submission" date="2023-12" db="EMBL/GenBank/DDBJ databases">
        <title>Genome sequencing and assembly of bacterial species from a model synthetic community.</title>
        <authorList>
            <person name="Hogle S.L."/>
        </authorList>
    </citation>
    <scope>NUCLEOTIDE SEQUENCE [LARGE SCALE GENOMIC DNA]</scope>
    <source>
        <strain evidence="1 2">HAMBI_3031</strain>
    </source>
</reference>
<sequence length="56" mass="6027">MKLEKSLLIMIAAAVTIGVAAPSCSKEKMEKKREEKKAAKEREKALLYGCPGCGMG</sequence>
<gene>
    <name evidence="1" type="ORF">U0035_06680</name>
</gene>
<dbReference type="Proteomes" id="UP001325680">
    <property type="component" value="Chromosome"/>
</dbReference>
<organism evidence="1 2">
    <name type="scientific">Niabella yanshanensis</name>
    <dbReference type="NCBI Taxonomy" id="577386"/>
    <lineage>
        <taxon>Bacteria</taxon>
        <taxon>Pseudomonadati</taxon>
        <taxon>Bacteroidota</taxon>
        <taxon>Chitinophagia</taxon>
        <taxon>Chitinophagales</taxon>
        <taxon>Chitinophagaceae</taxon>
        <taxon>Niabella</taxon>
    </lineage>
</organism>
<evidence type="ECO:0000313" key="1">
    <source>
        <dbReference type="EMBL" id="WQD39832.1"/>
    </source>
</evidence>
<evidence type="ECO:0000313" key="2">
    <source>
        <dbReference type="Proteomes" id="UP001325680"/>
    </source>
</evidence>
<proteinExistence type="predicted"/>
<dbReference type="RefSeq" id="WP_162817744.1">
    <property type="nucleotide sequence ID" value="NZ_CP139960.1"/>
</dbReference>
<keyword evidence="2" id="KW-1185">Reference proteome</keyword>
<accession>A0ABZ0W991</accession>